<gene>
    <name evidence="1" type="ORF">A2928_01150</name>
</gene>
<organism evidence="1 2">
    <name type="scientific">Candidatus Taylorbacteria bacterium RIFCSPLOWO2_01_FULL_45_15b</name>
    <dbReference type="NCBI Taxonomy" id="1802319"/>
    <lineage>
        <taxon>Bacteria</taxon>
        <taxon>Candidatus Tayloriibacteriota</taxon>
    </lineage>
</organism>
<sequence>MSRKDRIKESIRTEIESKMSVIDKYSLPVLIYTCLLIEENNYLNSQKSVEELLEPITGEVKRQGFEKYC</sequence>
<evidence type="ECO:0000313" key="1">
    <source>
        <dbReference type="EMBL" id="OHA32244.1"/>
    </source>
</evidence>
<reference evidence="1 2" key="1">
    <citation type="journal article" date="2016" name="Nat. Commun.">
        <title>Thousands of microbial genomes shed light on interconnected biogeochemical processes in an aquifer system.</title>
        <authorList>
            <person name="Anantharaman K."/>
            <person name="Brown C.T."/>
            <person name="Hug L.A."/>
            <person name="Sharon I."/>
            <person name="Castelle C.J."/>
            <person name="Probst A.J."/>
            <person name="Thomas B.C."/>
            <person name="Singh A."/>
            <person name="Wilkins M.J."/>
            <person name="Karaoz U."/>
            <person name="Brodie E.L."/>
            <person name="Williams K.H."/>
            <person name="Hubbard S.S."/>
            <person name="Banfield J.F."/>
        </authorList>
    </citation>
    <scope>NUCLEOTIDE SEQUENCE [LARGE SCALE GENOMIC DNA]</scope>
</reference>
<dbReference type="EMBL" id="MHRX01000050">
    <property type="protein sequence ID" value="OHA32244.1"/>
    <property type="molecule type" value="Genomic_DNA"/>
</dbReference>
<comment type="caution">
    <text evidence="1">The sequence shown here is derived from an EMBL/GenBank/DDBJ whole genome shotgun (WGS) entry which is preliminary data.</text>
</comment>
<dbReference type="AlphaFoldDB" id="A0A1G2N810"/>
<accession>A0A1G2N810</accession>
<evidence type="ECO:0000313" key="2">
    <source>
        <dbReference type="Proteomes" id="UP000176221"/>
    </source>
</evidence>
<proteinExistence type="predicted"/>
<name>A0A1G2N810_9BACT</name>
<protein>
    <submittedName>
        <fullName evidence="1">Uncharacterized protein</fullName>
    </submittedName>
</protein>
<dbReference type="Proteomes" id="UP000176221">
    <property type="component" value="Unassembled WGS sequence"/>
</dbReference>